<feature type="domain" description="AI2M/AI1M-like HNH endonuclease" evidence="1">
    <location>
        <begin position="84"/>
        <end position="130"/>
    </location>
</feature>
<dbReference type="KEGG" id="amur:ADH66_11905"/>
<keyword evidence="4" id="KW-1185">Reference proteome</keyword>
<organism evidence="3 5">
    <name type="scientific">Acutalibacter muris</name>
    <dbReference type="NCBI Taxonomy" id="1796620"/>
    <lineage>
        <taxon>Bacteria</taxon>
        <taxon>Bacillati</taxon>
        <taxon>Bacillota</taxon>
        <taxon>Clostridia</taxon>
        <taxon>Eubacteriales</taxon>
        <taxon>Acutalibacteraceae</taxon>
        <taxon>Acutalibacter</taxon>
    </lineage>
</organism>
<evidence type="ECO:0000313" key="3">
    <source>
        <dbReference type="EMBL" id="QQR30565.1"/>
    </source>
</evidence>
<dbReference type="Proteomes" id="UP000196710">
    <property type="component" value="Chromosome"/>
</dbReference>
<evidence type="ECO:0000313" key="5">
    <source>
        <dbReference type="Proteomes" id="UP000596035"/>
    </source>
</evidence>
<dbReference type="Pfam" id="PF21368">
    <property type="entry name" value="AI2M-like_HNH"/>
    <property type="match status" value="1"/>
</dbReference>
<reference evidence="2" key="1">
    <citation type="journal article" date="2017" name="Genome Announc.">
        <title>High-Quality Whole-Genome Sequences of the Oligo-Mouse-Microbiota Bacterial Community.</title>
        <authorList>
            <person name="Garzetti D."/>
            <person name="Brugiroux S."/>
            <person name="Bunk B."/>
            <person name="Pukall R."/>
            <person name="McCoy K.D."/>
            <person name="Macpherson A.J."/>
            <person name="Stecher B."/>
        </authorList>
    </citation>
    <scope>NUCLEOTIDE SEQUENCE</scope>
    <source>
        <strain evidence="2">KB18</strain>
    </source>
</reference>
<dbReference type="RefSeq" id="WP_066540464.1">
    <property type="nucleotide sequence ID" value="NZ_CP021422.1"/>
</dbReference>
<dbReference type="AlphaFoldDB" id="A0A1Z2XSD4"/>
<evidence type="ECO:0000313" key="4">
    <source>
        <dbReference type="Proteomes" id="UP000196710"/>
    </source>
</evidence>
<reference evidence="4" key="2">
    <citation type="submission" date="2017-05" db="EMBL/GenBank/DDBJ databases">
        <title>Improved OligoMM genomes.</title>
        <authorList>
            <person name="Garzetti D."/>
        </authorList>
    </citation>
    <scope>NUCLEOTIDE SEQUENCE [LARGE SCALE GENOMIC DNA]</scope>
    <source>
        <strain evidence="4">KB18</strain>
    </source>
</reference>
<dbReference type="EMBL" id="CP065321">
    <property type="protein sequence ID" value="QQR30565.1"/>
    <property type="molecule type" value="Genomic_DNA"/>
</dbReference>
<evidence type="ECO:0000313" key="2">
    <source>
        <dbReference type="EMBL" id="ASB41299.1"/>
    </source>
</evidence>
<evidence type="ECO:0000259" key="1">
    <source>
        <dbReference type="Pfam" id="PF21368"/>
    </source>
</evidence>
<protein>
    <recommendedName>
        <fullName evidence="1">AI2M/AI1M-like HNH endonuclease domain-containing protein</fullName>
    </recommendedName>
</protein>
<dbReference type="Proteomes" id="UP000596035">
    <property type="component" value="Chromosome"/>
</dbReference>
<name>A0A1Z2XSD4_9FIRM</name>
<sequence>MEYSCLKTLAGKHKTTARQIRNKFKDGKKWSVPYQTAKGEKRCKFANFMDCKKANTFDDVIIDYTLRSGSYRNTFDKRLSAKVCELCGKTNVPLEIHHVNKVKNLKGKEKWEKIMIAKRRKTLAVCRECHYHIHNP</sequence>
<reference evidence="3 5" key="3">
    <citation type="submission" date="2020-11" db="EMBL/GenBank/DDBJ databases">
        <title>Closed and high quality bacterial genomes of the OMM12 community.</title>
        <authorList>
            <person name="Marbouty M."/>
            <person name="Lamy-Besnier Q."/>
            <person name="Debarbieux L."/>
            <person name="Koszul R."/>
        </authorList>
    </citation>
    <scope>NUCLEOTIDE SEQUENCE [LARGE SCALE GENOMIC DNA]</scope>
    <source>
        <strain evidence="3 5">KB18</strain>
    </source>
</reference>
<proteinExistence type="predicted"/>
<dbReference type="InterPro" id="IPR049030">
    <property type="entry name" value="AI2M-like_HNH"/>
</dbReference>
<gene>
    <name evidence="2" type="ORF">ADH66_11905</name>
    <name evidence="3" type="ORF">I5Q82_02215</name>
</gene>
<accession>A0A1Z2XSD4</accession>
<dbReference type="EMBL" id="CP021422">
    <property type="protein sequence ID" value="ASB41299.1"/>
    <property type="molecule type" value="Genomic_DNA"/>
</dbReference>